<name>A0A6I6R049_BIFAD</name>
<dbReference type="RefSeq" id="WP_159140704.1">
    <property type="nucleotide sequence ID" value="NZ_CP047129.1"/>
</dbReference>
<proteinExistence type="predicted"/>
<dbReference type="Proteomes" id="UP000464884">
    <property type="component" value="Chromosome"/>
</dbReference>
<feature type="transmembrane region" description="Helical" evidence="1">
    <location>
        <begin position="46"/>
        <end position="65"/>
    </location>
</feature>
<sequence length="139" mass="13972">MVDLSVWEQAARAARDADILSVAAGALAVGIALIAAGLIRRGRTAGACAALVAAAVLAVGAHGLVGAQAPRTLSAEVGHVWGVSRVSCDTGFSYGLPDDGSYPCSWTKDGKTVKGALRIKGSKAGLYVDGKALKPARDA</sequence>
<keyword evidence="1" id="KW-0812">Transmembrane</keyword>
<evidence type="ECO:0000313" key="3">
    <source>
        <dbReference type="Proteomes" id="UP000464884"/>
    </source>
</evidence>
<dbReference type="AlphaFoldDB" id="A0A6I6R049"/>
<accession>A0A6I6R049</accession>
<feature type="transmembrane region" description="Helical" evidence="1">
    <location>
        <begin position="20"/>
        <end position="39"/>
    </location>
</feature>
<keyword evidence="1" id="KW-1133">Transmembrane helix</keyword>
<organism evidence="2 3">
    <name type="scientific">Bifidobacterium adolescentis</name>
    <dbReference type="NCBI Taxonomy" id="1680"/>
    <lineage>
        <taxon>Bacteria</taxon>
        <taxon>Bacillati</taxon>
        <taxon>Actinomycetota</taxon>
        <taxon>Actinomycetes</taxon>
        <taxon>Bifidobacteriales</taxon>
        <taxon>Bifidobacteriaceae</taxon>
        <taxon>Bifidobacterium</taxon>
    </lineage>
</organism>
<keyword evidence="1" id="KW-0472">Membrane</keyword>
<reference evidence="2 3" key="1">
    <citation type="submission" date="2019-12" db="EMBL/GenBank/DDBJ databases">
        <title>Draft Genome Sequence of Bifidobacterium adolescentis ZJ2.</title>
        <authorList>
            <person name="Jin Z."/>
        </authorList>
    </citation>
    <scope>NUCLEOTIDE SEQUENCE [LARGE SCALE GENOMIC DNA]</scope>
    <source>
        <strain evidence="2 3">ZJ2</strain>
    </source>
</reference>
<evidence type="ECO:0000256" key="1">
    <source>
        <dbReference type="SAM" id="Phobius"/>
    </source>
</evidence>
<gene>
    <name evidence="2" type="ORF">F3K97_05710</name>
</gene>
<dbReference type="EMBL" id="CP047129">
    <property type="protein sequence ID" value="QHB62811.1"/>
    <property type="molecule type" value="Genomic_DNA"/>
</dbReference>
<protein>
    <submittedName>
        <fullName evidence="2">Uncharacterized protein</fullName>
    </submittedName>
</protein>
<evidence type="ECO:0000313" key="2">
    <source>
        <dbReference type="EMBL" id="QHB62811.1"/>
    </source>
</evidence>